<organism evidence="1">
    <name type="scientific">uncultured Desulfobacterium sp</name>
    <dbReference type="NCBI Taxonomy" id="201089"/>
    <lineage>
        <taxon>Bacteria</taxon>
        <taxon>Pseudomonadati</taxon>
        <taxon>Thermodesulfobacteriota</taxon>
        <taxon>Desulfobacteria</taxon>
        <taxon>Desulfobacterales</taxon>
        <taxon>Desulfobacteriaceae</taxon>
        <taxon>Desulfobacterium</taxon>
        <taxon>environmental samples</taxon>
    </lineage>
</organism>
<dbReference type="AlphaFoldDB" id="E1YCU9"/>
<protein>
    <recommendedName>
        <fullName evidence="2">Antitoxin</fullName>
    </recommendedName>
</protein>
<gene>
    <name evidence="1" type="ORF">N47_G37170</name>
</gene>
<dbReference type="EMBL" id="FR695868">
    <property type="protein sequence ID" value="CBX28393.1"/>
    <property type="molecule type" value="Genomic_DNA"/>
</dbReference>
<reference evidence="1" key="1">
    <citation type="journal article" date="2011" name="Environ. Microbiol.">
        <title>Genomic insights into the metabolic potential of the polycyclic aromatic hydrocarbon degrading sulfate-reducing Deltaproteobacterium N47.</title>
        <authorList>
            <person name="Bergmann F."/>
            <person name="Selesi D."/>
            <person name="Weinmaier T."/>
            <person name="Tischler P."/>
            <person name="Rattei T."/>
            <person name="Meckenstock R.U."/>
        </authorList>
    </citation>
    <scope>NUCLEOTIDE SEQUENCE</scope>
</reference>
<evidence type="ECO:0008006" key="2">
    <source>
        <dbReference type="Google" id="ProtNLM"/>
    </source>
</evidence>
<accession>E1YCU9</accession>
<sequence length="80" mass="9371">MNTKLTLRMDDNLIESAKEYSAKTGKSVSRIVADLFEIIKNEKLKREYPLTPTVRTLKGSLKGKQVEEKEYKKYLEEKYL</sequence>
<name>E1YCU9_9BACT</name>
<dbReference type="InterPro" id="IPR045944">
    <property type="entry name" value="DUF6364"/>
</dbReference>
<proteinExistence type="predicted"/>
<evidence type="ECO:0000313" key="1">
    <source>
        <dbReference type="EMBL" id="CBX28393.1"/>
    </source>
</evidence>
<dbReference type="Pfam" id="PF19891">
    <property type="entry name" value="DUF6364"/>
    <property type="match status" value="1"/>
</dbReference>